<feature type="compositionally biased region" description="Polar residues" evidence="2">
    <location>
        <begin position="201"/>
        <end position="216"/>
    </location>
</feature>
<protein>
    <submittedName>
        <fullName evidence="3">Uncharacterized protein</fullName>
    </submittedName>
</protein>
<evidence type="ECO:0000313" key="5">
    <source>
        <dbReference type="Proteomes" id="UP001152797"/>
    </source>
</evidence>
<feature type="compositionally biased region" description="Basic and acidic residues" evidence="2">
    <location>
        <begin position="477"/>
        <end position="487"/>
    </location>
</feature>
<keyword evidence="5" id="KW-1185">Reference proteome</keyword>
<sequence>MGFQNWQNVQEKLQELEEQLQSRFVESRHDDDTTGPDDLNDLSEAPDEGQTPDAARGRVRRQLPAVQKPPALPSLPQQLNWPFTPSPLQCGAEYRAALAMGGRQKWSPGAQTQWPTEPTTLESLEPVDRWEPPVTVPLRGGLMASPATPRQREWALLSGGACTAQTNDQAFECLQLVADVDGALRSMEHWVAAARDGASPTEATYSAKQSASSTSDHPSDELKSLAFLAWQRAAPGPHDRLSLSGGSALLRRVLSRCWNVRQQAVFSLWRCVVASQQAIRSSQEQLAAFEATAGRTCVRYAVLANAGLACASICQGRLLRLWFWKAWRLSLASNRRERGGREAVREAISRVLNLCEQDGYRLKAFQAWARSVATAHCFQEMRQHQDVLGRYQRLTLATETVTAALEDEKNALWCTLILKTWHAKLKSCDAGAEWLHQQELQQVHRELHAERQLRRRLQEEVEQLKASNGVAPASAESRQEINETRRSKLREEEARLLSQDFHQLQLQRDELKKQREFNETRRRIEAVSSSKNATASAEGNAPQTEEDDQPPEPETPAPHEPPTPEDGLKYQSDKLRSMKLNELTLDLLSVKAQLDEDTAKNSQRWILHVEILDKLLQRRSWYFCGVVSLILRSWSKRAKFMCTGPFPWQLRRLRISFGAWRRMHDQNRVQQLAVRAFSHRSRQRLARNAFLTWCRAVDDPLLRVDTSLAALTQDNGARKSEAVQTDRLQSREQIVQTHESPPSRKALKTAVVQTDVQTDPVHDRGPSYSGAEMQDAQMLAVAESEHSACSVAKVVQTDMVSAVSAGKLPRVSAVKVIQTEAFDLTDLEDLPLTDVKLVQTDTACARRLPVSTDAKVVQTEAEADEEQRRSTDVKVVQTETVSSGRLRFPSDAKLVQTELFTDSEHSACTVAKVVQTDMVSAVSAGKLPRVSDVKVIQTEAFDLTDLEGLPLTDVKLVQTDTACARRLPVSTDAKVVQTEAEADEEQRRSTDVKVVQTETVSSGRLRLSSDAKLVQTELFTDSEHSACTVAKVVQTDMVSAVSAGKLPRVSDVKVIQTEAFDLTDLEGLPLTDVKLVQTDTACARRLPVSTDAKVVQTEAEADEEQRRSTDVKVVQTETVSSGRLRLSSDAKLVQTELFTDSEHSACTVAKVVQTDMVSAVSAGKLPRVSAVKVIQTEAFDLTDLEGLPLTDVKLVQTDTACARRLPVSTDAKVVQTEAEADEEQRRSTGVKTTQTASFFAQRSPVSTGARVEHVSGVADMEQSSSTDAKAPQTATFFAQRSPVSTDAKVVQAEAVADMEQSSSTDVKVAQTGSYSVPRSPVSMAARVVQTEVADLEECPSTDGKLVHAQFVVQSEQHPMVSAAVAPCPAESAVDTLVAPETRRDGTASRPPLRSGGAELELVSTSEMKFVQCLAGKVEAARQKQARQAPSQRPAASPWYAIDLEAQVVRPLAKPAPAKPPRVPQAGGGSARLHAKLMRQAEAARSRVAQSDITLRQLKDAAEPRRSPSKPASPRRCPWHGSGAAAVSGAFGEGTPEDLVNRRRAEEQKLRLQLDQLTQQANQRIEKSNEEILKLNAQLKEMMENEDPDLEEERQDILAMLQERRCHAEELQKRSEGTNAQLRNLRDEVQILKEEKEALFLEVQEIYSRQKARPVTR</sequence>
<feature type="compositionally biased region" description="Acidic residues" evidence="2">
    <location>
        <begin position="33"/>
        <end position="47"/>
    </location>
</feature>
<feature type="compositionally biased region" description="Low complexity" evidence="2">
    <location>
        <begin position="1508"/>
        <end position="1533"/>
    </location>
</feature>
<proteinExistence type="predicted"/>
<feature type="region of interest" description="Disordered" evidence="2">
    <location>
        <begin position="1377"/>
        <end position="1399"/>
    </location>
</feature>
<keyword evidence="1" id="KW-0175">Coiled coil</keyword>
<feature type="region of interest" description="Disordered" evidence="2">
    <location>
        <begin position="20"/>
        <end position="58"/>
    </location>
</feature>
<dbReference type="EMBL" id="CAMXCT030000156">
    <property type="protein sequence ID" value="CAL4762066.1"/>
    <property type="molecule type" value="Genomic_DNA"/>
</dbReference>
<dbReference type="Proteomes" id="UP001152797">
    <property type="component" value="Unassembled WGS sequence"/>
</dbReference>
<feature type="region of interest" description="Disordered" evidence="2">
    <location>
        <begin position="198"/>
        <end position="218"/>
    </location>
</feature>
<evidence type="ECO:0000313" key="4">
    <source>
        <dbReference type="EMBL" id="CAL4762066.1"/>
    </source>
</evidence>
<accession>A0A9P1BJV7</accession>
<dbReference type="EMBL" id="CAMXCT010000156">
    <property type="protein sequence ID" value="CAI3974754.1"/>
    <property type="molecule type" value="Genomic_DNA"/>
</dbReference>
<evidence type="ECO:0000313" key="3">
    <source>
        <dbReference type="EMBL" id="CAI3974754.1"/>
    </source>
</evidence>
<feature type="region of interest" description="Disordered" evidence="2">
    <location>
        <begin position="521"/>
        <end position="569"/>
    </location>
</feature>
<reference evidence="3" key="1">
    <citation type="submission" date="2022-10" db="EMBL/GenBank/DDBJ databases">
        <authorList>
            <person name="Chen Y."/>
            <person name="Dougan E. K."/>
            <person name="Chan C."/>
            <person name="Rhodes N."/>
            <person name="Thang M."/>
        </authorList>
    </citation>
    <scope>NUCLEOTIDE SEQUENCE</scope>
</reference>
<feature type="compositionally biased region" description="Basic and acidic residues" evidence="2">
    <location>
        <begin position="1496"/>
        <end position="1505"/>
    </location>
</feature>
<feature type="region of interest" description="Disordered" evidence="2">
    <location>
        <begin position="1453"/>
        <end position="1472"/>
    </location>
</feature>
<dbReference type="EMBL" id="CAMXCT020000156">
    <property type="protein sequence ID" value="CAL1128129.1"/>
    <property type="molecule type" value="Genomic_DNA"/>
</dbReference>
<feature type="region of interest" description="Disordered" evidence="2">
    <location>
        <begin position="463"/>
        <end position="487"/>
    </location>
</feature>
<feature type="coiled-coil region" evidence="1">
    <location>
        <begin position="494"/>
        <end position="521"/>
    </location>
</feature>
<gene>
    <name evidence="3" type="ORF">C1SCF055_LOCUS3130</name>
</gene>
<organism evidence="3">
    <name type="scientific">Cladocopium goreaui</name>
    <dbReference type="NCBI Taxonomy" id="2562237"/>
    <lineage>
        <taxon>Eukaryota</taxon>
        <taxon>Sar</taxon>
        <taxon>Alveolata</taxon>
        <taxon>Dinophyceae</taxon>
        <taxon>Suessiales</taxon>
        <taxon>Symbiodiniaceae</taxon>
        <taxon>Cladocopium</taxon>
    </lineage>
</organism>
<feature type="compositionally biased region" description="Polar residues" evidence="2">
    <location>
        <begin position="527"/>
        <end position="537"/>
    </location>
</feature>
<evidence type="ECO:0000256" key="2">
    <source>
        <dbReference type="SAM" id="MobiDB-lite"/>
    </source>
</evidence>
<feature type="coiled-coil region" evidence="1">
    <location>
        <begin position="1539"/>
        <end position="1641"/>
    </location>
</feature>
<name>A0A9P1BJV7_9DINO</name>
<comment type="caution">
    <text evidence="3">The sequence shown here is derived from an EMBL/GenBank/DDBJ whole genome shotgun (WGS) entry which is preliminary data.</text>
</comment>
<reference evidence="4 5" key="2">
    <citation type="submission" date="2024-05" db="EMBL/GenBank/DDBJ databases">
        <authorList>
            <person name="Chen Y."/>
            <person name="Shah S."/>
            <person name="Dougan E. K."/>
            <person name="Thang M."/>
            <person name="Chan C."/>
        </authorList>
    </citation>
    <scope>NUCLEOTIDE SEQUENCE [LARGE SCALE GENOMIC DNA]</scope>
</reference>
<dbReference type="OrthoDB" id="10472966at2759"/>
<feature type="region of interest" description="Disordered" evidence="2">
    <location>
        <begin position="1478"/>
        <end position="1535"/>
    </location>
</feature>
<feature type="compositionally biased region" description="Pro residues" evidence="2">
    <location>
        <begin position="552"/>
        <end position="561"/>
    </location>
</feature>
<evidence type="ECO:0000256" key="1">
    <source>
        <dbReference type="SAM" id="Coils"/>
    </source>
</evidence>